<reference evidence="1" key="2">
    <citation type="journal article" date="2015" name="Data Brief">
        <title>Shoot transcriptome of the giant reed, Arundo donax.</title>
        <authorList>
            <person name="Barrero R.A."/>
            <person name="Guerrero F.D."/>
            <person name="Moolhuijzen P."/>
            <person name="Goolsby J.A."/>
            <person name="Tidwell J."/>
            <person name="Bellgard S.E."/>
            <person name="Bellgard M.I."/>
        </authorList>
    </citation>
    <scope>NUCLEOTIDE SEQUENCE</scope>
    <source>
        <tissue evidence="1">Shoot tissue taken approximately 20 cm above the soil surface</tissue>
    </source>
</reference>
<accession>A0A0A9AQ08</accession>
<dbReference type="AlphaFoldDB" id="A0A0A9AQ08"/>
<organism evidence="1">
    <name type="scientific">Arundo donax</name>
    <name type="common">Giant reed</name>
    <name type="synonym">Donax arundinaceus</name>
    <dbReference type="NCBI Taxonomy" id="35708"/>
    <lineage>
        <taxon>Eukaryota</taxon>
        <taxon>Viridiplantae</taxon>
        <taxon>Streptophyta</taxon>
        <taxon>Embryophyta</taxon>
        <taxon>Tracheophyta</taxon>
        <taxon>Spermatophyta</taxon>
        <taxon>Magnoliopsida</taxon>
        <taxon>Liliopsida</taxon>
        <taxon>Poales</taxon>
        <taxon>Poaceae</taxon>
        <taxon>PACMAD clade</taxon>
        <taxon>Arundinoideae</taxon>
        <taxon>Arundineae</taxon>
        <taxon>Arundo</taxon>
    </lineage>
</organism>
<protein>
    <submittedName>
        <fullName evidence="1">Uncharacterized protein</fullName>
    </submittedName>
</protein>
<reference evidence="1" key="1">
    <citation type="submission" date="2014-09" db="EMBL/GenBank/DDBJ databases">
        <authorList>
            <person name="Magalhaes I.L.F."/>
            <person name="Oliveira U."/>
            <person name="Santos F.R."/>
            <person name="Vidigal T.H.D.A."/>
            <person name="Brescovit A.D."/>
            <person name="Santos A.J."/>
        </authorList>
    </citation>
    <scope>NUCLEOTIDE SEQUENCE</scope>
    <source>
        <tissue evidence="1">Shoot tissue taken approximately 20 cm above the soil surface</tissue>
    </source>
</reference>
<dbReference type="EMBL" id="GBRH01244071">
    <property type="protein sequence ID" value="JAD53824.1"/>
    <property type="molecule type" value="Transcribed_RNA"/>
</dbReference>
<proteinExistence type="predicted"/>
<sequence>MMVMVPFPPVLIRVRLTTALPDSPRP</sequence>
<name>A0A0A9AQ08_ARUDO</name>
<evidence type="ECO:0000313" key="1">
    <source>
        <dbReference type="EMBL" id="JAD53824.1"/>
    </source>
</evidence>